<reference evidence="2 3" key="1">
    <citation type="journal article" date="2019" name="Sci. Rep.">
        <title>Orb-weaving spider Araneus ventricosus genome elucidates the spidroin gene catalogue.</title>
        <authorList>
            <person name="Kono N."/>
            <person name="Nakamura H."/>
            <person name="Ohtoshi R."/>
            <person name="Moran D.A.P."/>
            <person name="Shinohara A."/>
            <person name="Yoshida Y."/>
            <person name="Fujiwara M."/>
            <person name="Mori M."/>
            <person name="Tomita M."/>
            <person name="Arakawa K."/>
        </authorList>
    </citation>
    <scope>NUCLEOTIDE SEQUENCE [LARGE SCALE GENOMIC DNA]</scope>
</reference>
<evidence type="ECO:0000313" key="1">
    <source>
        <dbReference type="EMBL" id="GBM66914.1"/>
    </source>
</evidence>
<sequence>MGYPKGGAAFMIGSFDDSLCLSARGSKTDFMIDSFNDSLCLSARENRGDFMIDSFNGSLCLSARGKLTQMKTVVAYCCYCSEMS</sequence>
<comment type="caution">
    <text evidence="2">The sequence shown here is derived from an EMBL/GenBank/DDBJ whole genome shotgun (WGS) entry which is preliminary data.</text>
</comment>
<name>A0A4Y2HTW4_ARAVE</name>
<dbReference type="EMBL" id="BGPR01002157">
    <property type="protein sequence ID" value="GBM68692.1"/>
    <property type="molecule type" value="Genomic_DNA"/>
</dbReference>
<dbReference type="Proteomes" id="UP000499080">
    <property type="component" value="Unassembled WGS sequence"/>
</dbReference>
<protein>
    <submittedName>
        <fullName evidence="2">Uncharacterized protein</fullName>
    </submittedName>
</protein>
<evidence type="ECO:0000313" key="2">
    <source>
        <dbReference type="EMBL" id="GBM68692.1"/>
    </source>
</evidence>
<gene>
    <name evidence="1" type="ORF">AVEN_199891_1</name>
    <name evidence="2" type="ORF">AVEN_9165_1</name>
</gene>
<dbReference type="AlphaFoldDB" id="A0A4Y2HTW4"/>
<dbReference type="EMBL" id="BGPR01002052">
    <property type="protein sequence ID" value="GBM66914.1"/>
    <property type="molecule type" value="Genomic_DNA"/>
</dbReference>
<evidence type="ECO:0000313" key="3">
    <source>
        <dbReference type="Proteomes" id="UP000499080"/>
    </source>
</evidence>
<organism evidence="2 3">
    <name type="scientific">Araneus ventricosus</name>
    <name type="common">Orbweaver spider</name>
    <name type="synonym">Epeira ventricosa</name>
    <dbReference type="NCBI Taxonomy" id="182803"/>
    <lineage>
        <taxon>Eukaryota</taxon>
        <taxon>Metazoa</taxon>
        <taxon>Ecdysozoa</taxon>
        <taxon>Arthropoda</taxon>
        <taxon>Chelicerata</taxon>
        <taxon>Arachnida</taxon>
        <taxon>Araneae</taxon>
        <taxon>Araneomorphae</taxon>
        <taxon>Entelegynae</taxon>
        <taxon>Araneoidea</taxon>
        <taxon>Araneidae</taxon>
        <taxon>Araneus</taxon>
    </lineage>
</organism>
<accession>A0A4Y2HTW4</accession>
<proteinExistence type="predicted"/>
<keyword evidence="3" id="KW-1185">Reference proteome</keyword>